<name>A0A382WH06_9ZZZZ</name>
<proteinExistence type="predicted"/>
<protein>
    <submittedName>
        <fullName evidence="1">Uncharacterized protein</fullName>
    </submittedName>
</protein>
<reference evidence="1" key="1">
    <citation type="submission" date="2018-05" db="EMBL/GenBank/DDBJ databases">
        <authorList>
            <person name="Lanie J.A."/>
            <person name="Ng W.-L."/>
            <person name="Kazmierczak K.M."/>
            <person name="Andrzejewski T.M."/>
            <person name="Davidsen T.M."/>
            <person name="Wayne K.J."/>
            <person name="Tettelin H."/>
            <person name="Glass J.I."/>
            <person name="Rusch D."/>
            <person name="Podicherti R."/>
            <person name="Tsui H.-C.T."/>
            <person name="Winkler M.E."/>
        </authorList>
    </citation>
    <scope>NUCLEOTIDE SEQUENCE</scope>
</reference>
<sequence>LNAHLLEDIGYGKNGRKADVETIGDFLCRIPEYLEVLESYKPQDNRVILATLAIGPEKME</sequence>
<gene>
    <name evidence="1" type="ORF">METZ01_LOCUS410803</name>
</gene>
<accession>A0A382WH06</accession>
<feature type="non-terminal residue" evidence="1">
    <location>
        <position position="1"/>
    </location>
</feature>
<evidence type="ECO:0000313" key="1">
    <source>
        <dbReference type="EMBL" id="SVD57949.1"/>
    </source>
</evidence>
<dbReference type="EMBL" id="UINC01159709">
    <property type="protein sequence ID" value="SVD57949.1"/>
    <property type="molecule type" value="Genomic_DNA"/>
</dbReference>
<dbReference type="AlphaFoldDB" id="A0A382WH06"/>
<organism evidence="1">
    <name type="scientific">marine metagenome</name>
    <dbReference type="NCBI Taxonomy" id="408172"/>
    <lineage>
        <taxon>unclassified sequences</taxon>
        <taxon>metagenomes</taxon>
        <taxon>ecological metagenomes</taxon>
    </lineage>
</organism>